<dbReference type="InterPro" id="IPR019775">
    <property type="entry name" value="WD40_repeat_CS"/>
</dbReference>
<dbReference type="PANTHER" id="PTHR19879:SF9">
    <property type="entry name" value="TRANSCRIPTION INITIATION FACTOR TFIID SUBUNIT 5"/>
    <property type="match status" value="1"/>
</dbReference>
<evidence type="ECO:0000256" key="3">
    <source>
        <dbReference type="ARBA" id="ARBA00022737"/>
    </source>
</evidence>
<dbReference type="InterPro" id="IPR007111">
    <property type="entry name" value="NACHT_NTPase"/>
</dbReference>
<dbReference type="SMART" id="SM00564">
    <property type="entry name" value="PQQ"/>
    <property type="match status" value="10"/>
</dbReference>
<dbReference type="Pfam" id="PF05057">
    <property type="entry name" value="DUF676"/>
    <property type="match status" value="1"/>
</dbReference>
<evidence type="ECO:0000256" key="4">
    <source>
        <dbReference type="PROSITE-ProRule" id="PRU00221"/>
    </source>
</evidence>
<reference evidence="7 8" key="1">
    <citation type="submission" date="2019-09" db="EMBL/GenBank/DDBJ databases">
        <title>The hologenome of the rock-dwelling lichen Lasallia pustulata.</title>
        <authorList>
            <person name="Greshake Tzovaras B."/>
            <person name="Segers F."/>
            <person name="Bicker A."/>
            <person name="Dal Grande F."/>
            <person name="Otte J."/>
            <person name="Hankeln T."/>
            <person name="Schmitt I."/>
            <person name="Ebersberger I."/>
        </authorList>
    </citation>
    <scope>NUCLEOTIDE SEQUENCE [LARGE SCALE GENOMIC DNA]</scope>
    <source>
        <strain evidence="7">A1-1</strain>
    </source>
</reference>
<dbReference type="InterPro" id="IPR027417">
    <property type="entry name" value="P-loop_NTPase"/>
</dbReference>
<feature type="region of interest" description="Disordered" evidence="5">
    <location>
        <begin position="1337"/>
        <end position="1364"/>
    </location>
</feature>
<dbReference type="PROSITE" id="PS50294">
    <property type="entry name" value="WD_REPEATS_REGION"/>
    <property type="match status" value="13"/>
</dbReference>
<feature type="repeat" description="WD" evidence="4">
    <location>
        <begin position="1343"/>
        <end position="1384"/>
    </location>
</feature>
<dbReference type="PROSITE" id="PS50837">
    <property type="entry name" value="NACHT"/>
    <property type="match status" value="1"/>
</dbReference>
<evidence type="ECO:0000259" key="6">
    <source>
        <dbReference type="PROSITE" id="PS50837"/>
    </source>
</evidence>
<dbReference type="PANTHER" id="PTHR19879">
    <property type="entry name" value="TRANSCRIPTION INITIATION FACTOR TFIID"/>
    <property type="match status" value="1"/>
</dbReference>
<dbReference type="Pfam" id="PF24883">
    <property type="entry name" value="NPHP3_N"/>
    <property type="match status" value="1"/>
</dbReference>
<evidence type="ECO:0000313" key="7">
    <source>
        <dbReference type="EMBL" id="KAA6412551.1"/>
    </source>
</evidence>
<comment type="similarity">
    <text evidence="1">Belongs to the putative lipase ROG1 family.</text>
</comment>
<evidence type="ECO:0000256" key="2">
    <source>
        <dbReference type="ARBA" id="ARBA00022574"/>
    </source>
</evidence>
<evidence type="ECO:0000256" key="5">
    <source>
        <dbReference type="SAM" id="MobiDB-lite"/>
    </source>
</evidence>
<protein>
    <recommendedName>
        <fullName evidence="6">NACHT domain-containing protein</fullName>
    </recommendedName>
</protein>
<dbReference type="CDD" id="cd00200">
    <property type="entry name" value="WD40"/>
    <property type="match status" value="2"/>
</dbReference>
<dbReference type="InterPro" id="IPR011047">
    <property type="entry name" value="Quinoprotein_ADH-like_sf"/>
</dbReference>
<feature type="repeat" description="WD" evidence="4">
    <location>
        <begin position="1159"/>
        <end position="1200"/>
    </location>
</feature>
<dbReference type="InterPro" id="IPR015943">
    <property type="entry name" value="WD40/YVTN_repeat-like_dom_sf"/>
</dbReference>
<dbReference type="Proteomes" id="UP000324767">
    <property type="component" value="Unassembled WGS sequence"/>
</dbReference>
<dbReference type="OrthoDB" id="538223at2759"/>
<feature type="repeat" description="WD" evidence="4">
    <location>
        <begin position="1251"/>
        <end position="1292"/>
    </location>
</feature>
<evidence type="ECO:0000313" key="8">
    <source>
        <dbReference type="Proteomes" id="UP000324767"/>
    </source>
</evidence>
<dbReference type="EMBL" id="VXIT01000005">
    <property type="protein sequence ID" value="KAA6412551.1"/>
    <property type="molecule type" value="Genomic_DNA"/>
</dbReference>
<dbReference type="SUPFAM" id="SSF50998">
    <property type="entry name" value="Quinoprotein alcohol dehydrogenase-like"/>
    <property type="match status" value="1"/>
</dbReference>
<dbReference type="PROSITE" id="PS00678">
    <property type="entry name" value="WD_REPEATS_1"/>
    <property type="match status" value="10"/>
</dbReference>
<dbReference type="SUPFAM" id="SSF53474">
    <property type="entry name" value="alpha/beta-Hydrolases"/>
    <property type="match status" value="1"/>
</dbReference>
<dbReference type="InterPro" id="IPR018391">
    <property type="entry name" value="PQQ_b-propeller_rpt"/>
</dbReference>
<accession>A0A5M8PV62</accession>
<feature type="domain" description="NACHT" evidence="6">
    <location>
        <begin position="356"/>
        <end position="504"/>
    </location>
</feature>
<feature type="repeat" description="WD" evidence="4">
    <location>
        <begin position="1075"/>
        <end position="1116"/>
    </location>
</feature>
<dbReference type="Gene3D" id="3.40.50.300">
    <property type="entry name" value="P-loop containing nucleotide triphosphate hydrolases"/>
    <property type="match status" value="1"/>
</dbReference>
<name>A0A5M8PV62_9LECA</name>
<feature type="repeat" description="WD" evidence="4">
    <location>
        <begin position="949"/>
        <end position="990"/>
    </location>
</feature>
<dbReference type="SUPFAM" id="SSF50978">
    <property type="entry name" value="WD40 repeat-like"/>
    <property type="match status" value="2"/>
</dbReference>
<dbReference type="PRINTS" id="PR00320">
    <property type="entry name" value="GPROTEINBRPT"/>
</dbReference>
<feature type="repeat" description="WD" evidence="4">
    <location>
        <begin position="1385"/>
        <end position="1426"/>
    </location>
</feature>
<feature type="repeat" description="WD" evidence="4">
    <location>
        <begin position="1117"/>
        <end position="1158"/>
    </location>
</feature>
<proteinExistence type="inferred from homology"/>
<evidence type="ECO:0000256" key="1">
    <source>
        <dbReference type="ARBA" id="ARBA00007920"/>
    </source>
</evidence>
<feature type="repeat" description="WD" evidence="4">
    <location>
        <begin position="1201"/>
        <end position="1242"/>
    </location>
</feature>
<feature type="repeat" description="WD" evidence="4">
    <location>
        <begin position="1427"/>
        <end position="1468"/>
    </location>
</feature>
<sequence length="1573" mass="172230">MSKLMDNLQTAHRVSKNFLRVLVSPGDPDVDIIAVHGLNPTNTEFHAEATWTVEDKLWLRDFLPPQLPSARVLLFGYNANVAFETSFAGVREQAINLLNRIASKREEAEERPIVFVAHSLGGIVVKRALVEAKLDDSYKSIREATYGIAFFGTPHQGGNFAKLGDIAASIINGVLRNPSSTFMEALKKDSLFSDTLVGDFRHQLEDYHVLSFFETLPMGSLGLIVDQKSATLGLAGLRERQIPMDADHTGVCKFESAEGDDYEQVSFNLVRLVKSALKAAAERARIASLSVPSLRPLSEAASVDTVTKSLLSHLPYAVDAPFNTYSRQHDRTCLRDTRVDLLRQIYTWADGKDGRFIYWLNGLAGTGKSTIARTVARKYFENGQLGASFFFSRDGGDVGHASKFFTTIAVQLAQKSQSLQRYIGDAVRKNANIATQSLGDQWRQLVLGPLSKLSGDSYPSSYILVIDALDECDNNEDIRTILKLLAEAQTFQTIRLRVLLTSRPEIPIRHGFYQIPETEHQLFVLHHIPPLIIDHDITTFLEYNLRLIGQRKPSLSASWPGEETVKQLVQIASGLFIWAATACRFIQEPERVFLIRKRLAAILQIGSSIVGEQPEKYLNEVYTTVLRHSIPAKCSEEEKEEFLSMLRDILGSIVTLLSPLSIHSLSRLLNFQSGEVDDCLEDLHAILDISRDHTRLLRLHHPSFRDFLLKKDRCNDSKFWVDEKPANETLAARCIQLMSTSLKEDICGVTIPGTLVVDIKRSRVEQCLPLEVQYACLHWVNHLRRSDAQLRDNDYIHQFLQKHLLHWLEALGWMQKISEGILEIISLESIVSVVNCLNLYGFIHDLKRFALHNRVAIEQAPLQVYHSALFFTPVTSIVRRQFSNKIPGWIKRGPKVEANWSATLQTLEGHLDWVHAVAFSPNSKQLASGSSDKTVRIWDAATGAMLQTLEGQLSLVFAVAFSPNGKQLASGSYDNTVRIWDAATGATLQTLKGHSNPVRAVAFSPDGKQLASGSDDKTVRIWDAATGATLHTLGGHSRPVHAVTFSPNSKQLASGSHDKTVRIWDAATGATLQTLEGHSDPVFAVAFSPNGKQLAFGSRDNTVRIWDAAMGTTLQTLGGHSGPVSAVAFSPDSKQLASGSGDMTVRIWDAATGAMLQTLEGHSGWVNAVAFSRDGKQLASGSRDKTVRIWDAATGATLQTLEGHSPPVDAVAFSPNGKQLASGSRDNIVRIWDAAMGTTLQTLGGHSGPVSEGHSGPVHAVAFSPNGKQLASGSRDKTVRIWDAATGATLQTLEGHSRPVDAVAFSPDGKQLASGSYDNTVRIWDAATGATLQTLEGHSGPVSEGHSGPVSAVAFSPDSKQLASGSDDMTVRIWDAATGAMLQTLEGHSGWVSAVAFSPDGKQLASGSDDKTVRIWAAATGATLQTLEGHSGWVRAVAFSPDGKQLASGSRDKTVRIWDAATGATLQTLEANTIIKRLSYSNDGSVVTNYGRLDAISLHEDAAFSSISSTLVSRPVAFRPNIFVQDEWIVHNESRMLWLPPDYRQSCSAVYENIVCLGHLSGRVLLFEFLFSH</sequence>
<dbReference type="InterPro" id="IPR056884">
    <property type="entry name" value="NPHP3-like_N"/>
</dbReference>
<gene>
    <name evidence="7" type="ORF">FRX48_03542</name>
</gene>
<feature type="repeat" description="WD" evidence="4">
    <location>
        <begin position="1293"/>
        <end position="1334"/>
    </location>
</feature>
<keyword evidence="3" id="KW-0677">Repeat</keyword>
<dbReference type="InterPro" id="IPR020472">
    <property type="entry name" value="WD40_PAC1"/>
</dbReference>
<dbReference type="InterPro" id="IPR029058">
    <property type="entry name" value="AB_hydrolase_fold"/>
</dbReference>
<dbReference type="Gene3D" id="3.40.50.1820">
    <property type="entry name" value="alpha/beta hydrolase"/>
    <property type="match status" value="1"/>
</dbReference>
<dbReference type="InterPro" id="IPR036322">
    <property type="entry name" value="WD40_repeat_dom_sf"/>
</dbReference>
<dbReference type="InterPro" id="IPR001680">
    <property type="entry name" value="WD40_rpt"/>
</dbReference>
<organism evidence="7 8">
    <name type="scientific">Lasallia pustulata</name>
    <dbReference type="NCBI Taxonomy" id="136370"/>
    <lineage>
        <taxon>Eukaryota</taxon>
        <taxon>Fungi</taxon>
        <taxon>Dikarya</taxon>
        <taxon>Ascomycota</taxon>
        <taxon>Pezizomycotina</taxon>
        <taxon>Lecanoromycetes</taxon>
        <taxon>OSLEUM clade</taxon>
        <taxon>Umbilicariomycetidae</taxon>
        <taxon>Umbilicariales</taxon>
        <taxon>Umbilicariaceae</taxon>
        <taxon>Lasallia</taxon>
    </lineage>
</organism>
<feature type="repeat" description="WD" evidence="4">
    <location>
        <begin position="991"/>
        <end position="1032"/>
    </location>
</feature>
<dbReference type="InterPro" id="IPR007751">
    <property type="entry name" value="DUF676_lipase-like"/>
</dbReference>
<dbReference type="SUPFAM" id="SSF52540">
    <property type="entry name" value="P-loop containing nucleoside triphosphate hydrolases"/>
    <property type="match status" value="1"/>
</dbReference>
<feature type="repeat" description="WD" evidence="4">
    <location>
        <begin position="1033"/>
        <end position="1074"/>
    </location>
</feature>
<dbReference type="PROSITE" id="PS50082">
    <property type="entry name" value="WD_REPEATS_2"/>
    <property type="match status" value="13"/>
</dbReference>
<dbReference type="SMART" id="SM00320">
    <property type="entry name" value="WD40"/>
    <property type="match status" value="13"/>
</dbReference>
<feature type="repeat" description="WD" evidence="4">
    <location>
        <begin position="907"/>
        <end position="948"/>
    </location>
</feature>
<comment type="caution">
    <text evidence="7">The sequence shown here is derived from an EMBL/GenBank/DDBJ whole genome shotgun (WGS) entry which is preliminary data.</text>
</comment>
<keyword evidence="2 4" id="KW-0853">WD repeat</keyword>
<dbReference type="Pfam" id="PF00400">
    <property type="entry name" value="WD40"/>
    <property type="match status" value="13"/>
</dbReference>
<dbReference type="Gene3D" id="2.130.10.10">
    <property type="entry name" value="YVTN repeat-like/Quinoprotein amine dehydrogenase"/>
    <property type="match status" value="7"/>
</dbReference>